<dbReference type="InterPro" id="IPR018211">
    <property type="entry name" value="ADH_Fe_CS"/>
</dbReference>
<gene>
    <name evidence="6" type="ORF">NLI96_g9012</name>
</gene>
<comment type="similarity">
    <text evidence="1">Belongs to the iron-containing alcohol dehydrogenase family.</text>
</comment>
<dbReference type="PROSITE" id="PS00913">
    <property type="entry name" value="ADH_IRON_1"/>
    <property type="match status" value="1"/>
</dbReference>
<dbReference type="AlphaFoldDB" id="A0AAD5UW90"/>
<name>A0AAD5UW90_9APHY</name>
<keyword evidence="2" id="KW-0479">Metal-binding</keyword>
<dbReference type="NCBIfam" id="NF006941">
    <property type="entry name" value="PRK09423.1"/>
    <property type="match status" value="1"/>
</dbReference>
<accession>A0AAD5UW90</accession>
<organism evidence="6 7">
    <name type="scientific">Meripilus lineatus</name>
    <dbReference type="NCBI Taxonomy" id="2056292"/>
    <lineage>
        <taxon>Eukaryota</taxon>
        <taxon>Fungi</taxon>
        <taxon>Dikarya</taxon>
        <taxon>Basidiomycota</taxon>
        <taxon>Agaricomycotina</taxon>
        <taxon>Agaricomycetes</taxon>
        <taxon>Polyporales</taxon>
        <taxon>Meripilaceae</taxon>
        <taxon>Meripilus</taxon>
    </lineage>
</organism>
<dbReference type="SUPFAM" id="SSF56796">
    <property type="entry name" value="Dehydroquinate synthase-like"/>
    <property type="match status" value="1"/>
</dbReference>
<dbReference type="PANTHER" id="PTHR43616">
    <property type="entry name" value="GLYCEROL DEHYDROGENASE"/>
    <property type="match status" value="1"/>
</dbReference>
<dbReference type="PIRSF" id="PIRSF000112">
    <property type="entry name" value="Glycerol_dehydrogenase"/>
    <property type="match status" value="1"/>
</dbReference>
<dbReference type="CDD" id="cd08170">
    <property type="entry name" value="GlyDH"/>
    <property type="match status" value="1"/>
</dbReference>
<evidence type="ECO:0000256" key="4">
    <source>
        <dbReference type="ARBA" id="ARBA00023027"/>
    </source>
</evidence>
<proteinExistence type="inferred from homology"/>
<dbReference type="GO" id="GO:0016614">
    <property type="term" value="F:oxidoreductase activity, acting on CH-OH group of donors"/>
    <property type="evidence" value="ECO:0007669"/>
    <property type="project" value="InterPro"/>
</dbReference>
<dbReference type="PANTHER" id="PTHR43616:SF5">
    <property type="entry name" value="GLYCEROL DEHYDROGENASE 1"/>
    <property type="match status" value="1"/>
</dbReference>
<evidence type="ECO:0000256" key="1">
    <source>
        <dbReference type="ARBA" id="ARBA00007358"/>
    </source>
</evidence>
<dbReference type="InterPro" id="IPR016205">
    <property type="entry name" value="Glycerol_DH"/>
</dbReference>
<keyword evidence="4" id="KW-0520">NAD</keyword>
<dbReference type="GO" id="GO:0046872">
    <property type="term" value="F:metal ion binding"/>
    <property type="evidence" value="ECO:0007669"/>
    <property type="project" value="UniProtKB-KW"/>
</dbReference>
<evidence type="ECO:0000256" key="3">
    <source>
        <dbReference type="ARBA" id="ARBA00023002"/>
    </source>
</evidence>
<comment type="caution">
    <text evidence="6">The sequence shown here is derived from an EMBL/GenBank/DDBJ whole genome shotgun (WGS) entry which is preliminary data.</text>
</comment>
<evidence type="ECO:0000259" key="5">
    <source>
        <dbReference type="Pfam" id="PF00465"/>
    </source>
</evidence>
<dbReference type="Proteomes" id="UP001212997">
    <property type="component" value="Unassembled WGS sequence"/>
</dbReference>
<evidence type="ECO:0000313" key="6">
    <source>
        <dbReference type="EMBL" id="KAJ3479511.1"/>
    </source>
</evidence>
<dbReference type="Gene3D" id="1.20.1090.10">
    <property type="entry name" value="Dehydroquinate synthase-like - alpha domain"/>
    <property type="match status" value="1"/>
</dbReference>
<reference evidence="6" key="1">
    <citation type="submission" date="2022-07" db="EMBL/GenBank/DDBJ databases">
        <title>Genome Sequence of Physisporinus lineatus.</title>
        <authorList>
            <person name="Buettner E."/>
        </authorList>
    </citation>
    <scope>NUCLEOTIDE SEQUENCE</scope>
    <source>
        <strain evidence="6">VT162</strain>
    </source>
</reference>
<sequence>MPNPKRITEKLFQSPSKYIQGPSAIQNAAKYLGQLGKAPLITCDALVYGIAGQALIEALEKANFNVTYNQFNGEATSQEIDRLQSLGKERSVDFVIGVGGGKTIDTAKAVADKLQVPSAILPTTASTDAPCSALSVLYTAEGAFDQYTFFNSNPSVVLVDTSVIAKAPPRFLAAGMGDAVATNVEARLCTHSPNFGGGLPTEVSVAIGEKCEEILFKYGRQAYEANKAHAVTPALEAVIEANTLLSGLGFESGGLAAAHAIHNGFTAIEELHHLLHGEKVAFGTVAQLVLISSPTETLDRYISFMLSVDLPVTFAQLGIPNVKDEELREVARRSCAPGETIWNMERVVTEEAVFSAIKGADAAGRDFIARTGWKKV</sequence>
<dbReference type="EMBL" id="JANAWD010000434">
    <property type="protein sequence ID" value="KAJ3479511.1"/>
    <property type="molecule type" value="Genomic_DNA"/>
</dbReference>
<dbReference type="PROSITE" id="PS00060">
    <property type="entry name" value="ADH_IRON_2"/>
    <property type="match status" value="1"/>
</dbReference>
<protein>
    <recommendedName>
        <fullName evidence="5">Alcohol dehydrogenase iron-type/glycerol dehydrogenase GldA domain-containing protein</fullName>
    </recommendedName>
</protein>
<dbReference type="Pfam" id="PF00465">
    <property type="entry name" value="Fe-ADH"/>
    <property type="match status" value="1"/>
</dbReference>
<feature type="domain" description="Alcohol dehydrogenase iron-type/glycerol dehydrogenase GldA" evidence="5">
    <location>
        <begin position="15"/>
        <end position="161"/>
    </location>
</feature>
<dbReference type="InterPro" id="IPR001670">
    <property type="entry name" value="ADH_Fe/GldA"/>
</dbReference>
<evidence type="ECO:0000256" key="2">
    <source>
        <dbReference type="ARBA" id="ARBA00022723"/>
    </source>
</evidence>
<keyword evidence="3" id="KW-0560">Oxidoreductase</keyword>
<dbReference type="Gene3D" id="3.40.50.1970">
    <property type="match status" value="1"/>
</dbReference>
<keyword evidence="7" id="KW-1185">Reference proteome</keyword>
<evidence type="ECO:0000313" key="7">
    <source>
        <dbReference type="Proteomes" id="UP001212997"/>
    </source>
</evidence>